<keyword evidence="2" id="KW-1185">Reference proteome</keyword>
<dbReference type="eggNOG" id="COG0412">
    <property type="taxonomic scope" value="Bacteria"/>
</dbReference>
<dbReference type="InterPro" id="IPR029058">
    <property type="entry name" value="AB_hydrolase_fold"/>
</dbReference>
<sequence length="237" mass="25339">MPTVKPSGNSGPVTVVSQSRNFDVLGLDLDGYVAVPEHPVGVVLFARVPGGRSDEERDLRVSSELNTVGLATAWADLLTTAEQRIDAATAELRFDTDLLAVRTIAMIDLLASERPTAGLPGGLLGAHTAAAGCLTAAAARPEWVRAVASPGGRPDLAGEFLLIARAPTLLVVGEYDTTLRDRNQDAADRIAGPTRVALLDDVGHLINKPHAQSLLAEMCRDWFREHVRPRKSSRRRG</sequence>
<name>F4CZF1_PSEUX</name>
<keyword evidence="1" id="KW-0378">Hydrolase</keyword>
<dbReference type="Gene3D" id="3.40.50.1820">
    <property type="entry name" value="alpha/beta hydrolase"/>
    <property type="match status" value="1"/>
</dbReference>
<dbReference type="AlphaFoldDB" id="F4CZF1"/>
<evidence type="ECO:0000313" key="2">
    <source>
        <dbReference type="Proteomes" id="UP000007809"/>
    </source>
</evidence>
<dbReference type="Proteomes" id="UP000007809">
    <property type="component" value="Chromosome"/>
</dbReference>
<organism evidence="1 2">
    <name type="scientific">Pseudonocardia dioxanivorans (strain ATCC 55486 / DSM 44775 / JCM 13855 / CB1190)</name>
    <dbReference type="NCBI Taxonomy" id="675635"/>
    <lineage>
        <taxon>Bacteria</taxon>
        <taxon>Bacillati</taxon>
        <taxon>Actinomycetota</taxon>
        <taxon>Actinomycetes</taxon>
        <taxon>Pseudonocardiales</taxon>
        <taxon>Pseudonocardiaceae</taxon>
        <taxon>Pseudonocardia</taxon>
    </lineage>
</organism>
<protein>
    <submittedName>
        <fullName evidence="1">Dienelactone hydrolase</fullName>
    </submittedName>
</protein>
<dbReference type="SUPFAM" id="SSF53474">
    <property type="entry name" value="alpha/beta-Hydrolases"/>
    <property type="match status" value="1"/>
</dbReference>
<dbReference type="GO" id="GO:0016787">
    <property type="term" value="F:hydrolase activity"/>
    <property type="evidence" value="ECO:0007669"/>
    <property type="project" value="UniProtKB-KW"/>
</dbReference>
<gene>
    <name evidence="1" type="ordered locus">Psed_3504</name>
</gene>
<dbReference type="EMBL" id="CP002593">
    <property type="protein sequence ID" value="AEA25682.1"/>
    <property type="molecule type" value="Genomic_DNA"/>
</dbReference>
<accession>F4CZF1</accession>
<proteinExistence type="predicted"/>
<reference evidence="1 2" key="1">
    <citation type="journal article" date="2011" name="J. Bacteriol.">
        <title>Genome sequence of the 1,4-dioxane-degrading Pseudonocardia dioxanivorans strain CB1190.</title>
        <authorList>
            <person name="Sales C.M."/>
            <person name="Mahendra S."/>
            <person name="Grostern A."/>
            <person name="Parales R.E."/>
            <person name="Goodwin L.A."/>
            <person name="Woyke T."/>
            <person name="Nolan M."/>
            <person name="Lapidus A."/>
            <person name="Chertkov O."/>
            <person name="Ovchinnikova G."/>
            <person name="Sczyrba A."/>
            <person name="Alvarez-Cohen L."/>
        </authorList>
    </citation>
    <scope>NUCLEOTIDE SEQUENCE [LARGE SCALE GENOMIC DNA]</scope>
    <source>
        <strain evidence="2">ATCC 55486 / DSM 44775 / JCM 13855 / CB1190</strain>
    </source>
</reference>
<dbReference type="ESTHER" id="pseux-f4czf1">
    <property type="family name" value="DLH-S"/>
</dbReference>
<dbReference type="HOGENOM" id="CLU_082991_0_0_11"/>
<evidence type="ECO:0000313" key="1">
    <source>
        <dbReference type="EMBL" id="AEA25682.1"/>
    </source>
</evidence>
<dbReference type="KEGG" id="pdx:Psed_3504"/>
<dbReference type="STRING" id="675635.Psed_3504"/>